<dbReference type="SMART" id="SM01093">
    <property type="entry name" value="CP12"/>
    <property type="match status" value="1"/>
</dbReference>
<keyword evidence="3" id="KW-1185">Reference proteome</keyword>
<sequence>MVYVTKELTATVSTPHVESKKSLETSFQAALEHARRLTQMYGIDTPEVAVAWDTVEELITAIAAKDRQRETPTSAFAKYCALYPEAPECRLYDV</sequence>
<dbReference type="Pfam" id="PF02672">
    <property type="entry name" value="CP12"/>
    <property type="match status" value="1"/>
</dbReference>
<organism evidence="2 3">
    <name type="scientific">Gloeocapsopsis dulcis AAB1 = 1H9</name>
    <dbReference type="NCBI Taxonomy" id="1433147"/>
    <lineage>
        <taxon>Bacteria</taxon>
        <taxon>Bacillati</taxon>
        <taxon>Cyanobacteriota</taxon>
        <taxon>Cyanophyceae</taxon>
        <taxon>Oscillatoriophycideae</taxon>
        <taxon>Chroococcales</taxon>
        <taxon>Chroococcaceae</taxon>
        <taxon>Gloeocapsopsis</taxon>
        <taxon>Gloeocapsopsis dulcis</taxon>
    </lineage>
</organism>
<accession>A0A6N8FTV7</accession>
<dbReference type="RefSeq" id="WP_105222344.1">
    <property type="nucleotide sequence ID" value="NZ_CAWNSU010000010.1"/>
</dbReference>
<name>A0A6N8FTV7_9CHRO</name>
<comment type="caution">
    <text evidence="2">The sequence shown here is derived from an EMBL/GenBank/DDBJ whole genome shotgun (WGS) entry which is preliminary data.</text>
</comment>
<evidence type="ECO:0000259" key="1">
    <source>
        <dbReference type="SMART" id="SM01093"/>
    </source>
</evidence>
<dbReference type="AlphaFoldDB" id="A0A6N8FTV7"/>
<gene>
    <name evidence="2" type="ORF">BWI75_06510</name>
</gene>
<dbReference type="OrthoDB" id="532816at2"/>
<dbReference type="Proteomes" id="UP000441797">
    <property type="component" value="Unassembled WGS sequence"/>
</dbReference>
<proteinExistence type="predicted"/>
<dbReference type="EMBL" id="NAPY01000007">
    <property type="protein sequence ID" value="MUL36012.1"/>
    <property type="molecule type" value="Genomic_DNA"/>
</dbReference>
<feature type="domain" description="CP12" evidence="1">
    <location>
        <begin position="23"/>
        <end position="94"/>
    </location>
</feature>
<evidence type="ECO:0000313" key="3">
    <source>
        <dbReference type="Proteomes" id="UP000441797"/>
    </source>
</evidence>
<protein>
    <recommendedName>
        <fullName evidence="1">CP12 domain-containing protein</fullName>
    </recommendedName>
</protein>
<evidence type="ECO:0000313" key="2">
    <source>
        <dbReference type="EMBL" id="MUL36012.1"/>
    </source>
</evidence>
<reference evidence="2 3" key="1">
    <citation type="journal article" date="2019" name="Front. Microbiol.">
        <title>Genomic Features for Desiccation Tolerance and Sugar Biosynthesis in the Extremophile Gloeocapsopsis sp. UTEX B3054.</title>
        <authorList>
            <person name="Urrejola C."/>
            <person name="Alcorta J."/>
            <person name="Salas L."/>
            <person name="Vasquez M."/>
            <person name="Polz M.F."/>
            <person name="Vicuna R."/>
            <person name="Diez B."/>
        </authorList>
    </citation>
    <scope>NUCLEOTIDE SEQUENCE [LARGE SCALE GENOMIC DNA]</scope>
    <source>
        <strain evidence="2 3">1H9</strain>
    </source>
</reference>
<dbReference type="InterPro" id="IPR003823">
    <property type="entry name" value="CP12_dom"/>
</dbReference>